<organism evidence="2 3">
    <name type="scientific">Mycena belliarum</name>
    <dbReference type="NCBI Taxonomy" id="1033014"/>
    <lineage>
        <taxon>Eukaryota</taxon>
        <taxon>Fungi</taxon>
        <taxon>Dikarya</taxon>
        <taxon>Basidiomycota</taxon>
        <taxon>Agaricomycotina</taxon>
        <taxon>Agaricomycetes</taxon>
        <taxon>Agaricomycetidae</taxon>
        <taxon>Agaricales</taxon>
        <taxon>Marasmiineae</taxon>
        <taxon>Mycenaceae</taxon>
        <taxon>Mycena</taxon>
    </lineage>
</organism>
<evidence type="ECO:0000256" key="1">
    <source>
        <dbReference type="SAM" id="MobiDB-lite"/>
    </source>
</evidence>
<dbReference type="Proteomes" id="UP001222325">
    <property type="component" value="Unassembled WGS sequence"/>
</dbReference>
<gene>
    <name evidence="2" type="ORF">B0H15DRAFT_807609</name>
</gene>
<reference evidence="2" key="1">
    <citation type="submission" date="2023-03" db="EMBL/GenBank/DDBJ databases">
        <title>Massive genome expansion in bonnet fungi (Mycena s.s.) driven by repeated elements and novel gene families across ecological guilds.</title>
        <authorList>
            <consortium name="Lawrence Berkeley National Laboratory"/>
            <person name="Harder C.B."/>
            <person name="Miyauchi S."/>
            <person name="Viragh M."/>
            <person name="Kuo A."/>
            <person name="Thoen E."/>
            <person name="Andreopoulos B."/>
            <person name="Lu D."/>
            <person name="Skrede I."/>
            <person name="Drula E."/>
            <person name="Henrissat B."/>
            <person name="Morin E."/>
            <person name="Kohler A."/>
            <person name="Barry K."/>
            <person name="LaButti K."/>
            <person name="Morin E."/>
            <person name="Salamov A."/>
            <person name="Lipzen A."/>
            <person name="Mereny Z."/>
            <person name="Hegedus B."/>
            <person name="Baldrian P."/>
            <person name="Stursova M."/>
            <person name="Weitz H."/>
            <person name="Taylor A."/>
            <person name="Grigoriev I.V."/>
            <person name="Nagy L.G."/>
            <person name="Martin F."/>
            <person name="Kauserud H."/>
        </authorList>
    </citation>
    <scope>NUCLEOTIDE SEQUENCE</scope>
    <source>
        <strain evidence="2">CBHHK173m</strain>
    </source>
</reference>
<sequence length="246" mass="25715">MPPFASFCGEPVSTGFNGCAVKSCVSLDWVINLGLSTRGSQISGPLILPCNAGTISISLLNVPVTASLPAYDLVLGLDWLNLVPNLGKQVVVHLSCGSVDLQSLASVSALTPLSPPVLQASISACLPVSFHSFQSIPNLQSIEARASGVTCTQETQTSCARDVISDQDVPTAGTPATRIHSFQFIPNLREIEAIVPEVTSAETQTSRIQNGSFGQDVQTTSMTSTSTPQPSRVALGTELSEAWATS</sequence>
<feature type="region of interest" description="Disordered" evidence="1">
    <location>
        <begin position="201"/>
        <end position="246"/>
    </location>
</feature>
<proteinExistence type="predicted"/>
<evidence type="ECO:0000313" key="2">
    <source>
        <dbReference type="EMBL" id="KAJ7065989.1"/>
    </source>
</evidence>
<dbReference type="AlphaFoldDB" id="A0AAD6XFP9"/>
<evidence type="ECO:0000313" key="3">
    <source>
        <dbReference type="Proteomes" id="UP001222325"/>
    </source>
</evidence>
<keyword evidence="3" id="KW-1185">Reference proteome</keyword>
<dbReference type="EMBL" id="JARJCN010000166">
    <property type="protein sequence ID" value="KAJ7065989.1"/>
    <property type="molecule type" value="Genomic_DNA"/>
</dbReference>
<comment type="caution">
    <text evidence="2">The sequence shown here is derived from an EMBL/GenBank/DDBJ whole genome shotgun (WGS) entry which is preliminary data.</text>
</comment>
<name>A0AAD6XFP9_9AGAR</name>
<accession>A0AAD6XFP9</accession>
<protein>
    <submittedName>
        <fullName evidence="2">Uncharacterized protein</fullName>
    </submittedName>
</protein>
<feature type="compositionally biased region" description="Polar residues" evidence="1">
    <location>
        <begin position="201"/>
        <end position="217"/>
    </location>
</feature>
<feature type="compositionally biased region" description="Low complexity" evidence="1">
    <location>
        <begin position="218"/>
        <end position="231"/>
    </location>
</feature>